<dbReference type="Proteomes" id="UP000286270">
    <property type="component" value="Unassembled WGS sequence"/>
</dbReference>
<organism evidence="2 3">
    <name type="scientific">Bacteroides fragilis</name>
    <dbReference type="NCBI Taxonomy" id="817"/>
    <lineage>
        <taxon>Bacteria</taxon>
        <taxon>Pseudomonadati</taxon>
        <taxon>Bacteroidota</taxon>
        <taxon>Bacteroidia</taxon>
        <taxon>Bacteroidales</taxon>
        <taxon>Bacteroidaceae</taxon>
        <taxon>Bacteroides</taxon>
    </lineage>
</organism>
<evidence type="ECO:0000313" key="3">
    <source>
        <dbReference type="Proteomes" id="UP000286270"/>
    </source>
</evidence>
<name>A0A412YKD8_BACFG</name>
<reference evidence="2 3" key="1">
    <citation type="submission" date="2018-08" db="EMBL/GenBank/DDBJ databases">
        <title>A genome reference for cultivated species of the human gut microbiota.</title>
        <authorList>
            <person name="Zou Y."/>
            <person name="Xue W."/>
            <person name="Luo G."/>
        </authorList>
    </citation>
    <scope>NUCLEOTIDE SEQUENCE [LARGE SCALE GENOMIC DNA]</scope>
    <source>
        <strain evidence="2 3">AF14-26</strain>
    </source>
</reference>
<feature type="domain" description="DUF4240" evidence="1">
    <location>
        <begin position="9"/>
        <end position="125"/>
    </location>
</feature>
<dbReference type="Pfam" id="PF14024">
    <property type="entry name" value="DUF4240"/>
    <property type="match status" value="1"/>
</dbReference>
<dbReference type="EMBL" id="QRZH01000003">
    <property type="protein sequence ID" value="RGV57871.1"/>
    <property type="molecule type" value="Genomic_DNA"/>
</dbReference>
<evidence type="ECO:0000259" key="1">
    <source>
        <dbReference type="Pfam" id="PF14024"/>
    </source>
</evidence>
<accession>A0A412YKD8</accession>
<gene>
    <name evidence="2" type="ORF">DWW08_05780</name>
</gene>
<evidence type="ECO:0000313" key="2">
    <source>
        <dbReference type="EMBL" id="RGV57871.1"/>
    </source>
</evidence>
<protein>
    <submittedName>
        <fullName evidence="2">DUF4240 domain-containing protein</fullName>
    </submittedName>
</protein>
<sequence length="183" mass="21949">MTKEASKLMTEEKFWTIIENSNRGRNLKECLTPLSEEELFGFRYWWEYFCSLSYKQDLWAVAYVVLGGCSDDGFDYFRFWLIVQGRKVFYNALENADTLCDVFSKLEDPEGDDYPEQEDLDYAVQAILGERTGNEDYFYTAEENYSLPQYAHEIEFEWEEDDEESIRKVCPRTFDKWWENDVF</sequence>
<comment type="caution">
    <text evidence="2">The sequence shown here is derived from an EMBL/GenBank/DDBJ whole genome shotgun (WGS) entry which is preliminary data.</text>
</comment>
<proteinExistence type="predicted"/>
<dbReference type="AlphaFoldDB" id="A0A412YKD8"/>
<dbReference type="RefSeq" id="WP_120145244.1">
    <property type="nucleotide sequence ID" value="NZ_JAFKPS010000001.1"/>
</dbReference>
<dbReference type="InterPro" id="IPR025334">
    <property type="entry name" value="DUF4240"/>
</dbReference>